<dbReference type="Gene3D" id="3.15.20.10">
    <property type="entry name" value="Bactericidal permeability-increasing protein, domain 2"/>
    <property type="match status" value="3"/>
</dbReference>
<dbReference type="Pfam" id="PF01273">
    <property type="entry name" value="LBP_BPI_CETP"/>
    <property type="match status" value="1"/>
</dbReference>
<keyword evidence="15 18" id="KW-1015">Disulfide bond</keyword>
<dbReference type="eggNOG" id="KOG4160">
    <property type="taxonomic scope" value="Eukaryota"/>
</dbReference>
<feature type="transmembrane region" description="Helical" evidence="19">
    <location>
        <begin position="644"/>
        <end position="662"/>
    </location>
</feature>
<reference evidence="23" key="1">
    <citation type="journal article" date="2013" name="Nat. Genet.">
        <title>The draft genomes of soft-shell turtle and green sea turtle yield insights into the development and evolution of the turtle-specific body plan.</title>
        <authorList>
            <person name="Wang Z."/>
            <person name="Pascual-Anaya J."/>
            <person name="Zadissa A."/>
            <person name="Li W."/>
            <person name="Niimura Y."/>
            <person name="Huang Z."/>
            <person name="Li C."/>
            <person name="White S."/>
            <person name="Xiong Z."/>
            <person name="Fang D."/>
            <person name="Wang B."/>
            <person name="Ming Y."/>
            <person name="Chen Y."/>
            <person name="Zheng Y."/>
            <person name="Kuraku S."/>
            <person name="Pignatelli M."/>
            <person name="Herrero J."/>
            <person name="Beal K."/>
            <person name="Nozawa M."/>
            <person name="Li Q."/>
            <person name="Wang J."/>
            <person name="Zhang H."/>
            <person name="Yu L."/>
            <person name="Shigenobu S."/>
            <person name="Wang J."/>
            <person name="Liu J."/>
            <person name="Flicek P."/>
            <person name="Searle S."/>
            <person name="Wang J."/>
            <person name="Kuratani S."/>
            <person name="Yin Y."/>
            <person name="Aken B."/>
            <person name="Zhang G."/>
            <person name="Irie N."/>
        </authorList>
    </citation>
    <scope>NUCLEOTIDE SEQUENCE [LARGE SCALE GENOMIC DNA]</scope>
</reference>
<evidence type="ECO:0000313" key="23">
    <source>
        <dbReference type="Proteomes" id="UP000031443"/>
    </source>
</evidence>
<comment type="similarity">
    <text evidence="3">Belongs to the BPI/LBP/Plunc superfamily. BPI/LBP family.</text>
</comment>
<dbReference type="Pfam" id="PF02936">
    <property type="entry name" value="COX4"/>
    <property type="match status" value="1"/>
</dbReference>
<name>M7BYS0_CHEMY</name>
<evidence type="ECO:0000256" key="14">
    <source>
        <dbReference type="ARBA" id="ARBA00023136"/>
    </source>
</evidence>
<evidence type="ECO:0000256" key="17">
    <source>
        <dbReference type="ARBA" id="ARBA00025943"/>
    </source>
</evidence>
<evidence type="ECO:0000256" key="4">
    <source>
        <dbReference type="ARBA" id="ARBA00008135"/>
    </source>
</evidence>
<dbReference type="GO" id="GO:0005615">
    <property type="term" value="C:extracellular space"/>
    <property type="evidence" value="ECO:0007669"/>
    <property type="project" value="UniProtKB-UniRule"/>
</dbReference>
<dbReference type="InterPro" id="IPR032942">
    <property type="entry name" value="BPI/LBP/Plunc"/>
</dbReference>
<feature type="domain" description="Lipid-binding serum glycoprotein N-terminal" evidence="20">
    <location>
        <begin position="60"/>
        <end position="281"/>
    </location>
</feature>
<evidence type="ECO:0000256" key="6">
    <source>
        <dbReference type="ARBA" id="ARBA00022529"/>
    </source>
</evidence>
<keyword evidence="18" id="KW-0964">Secreted</keyword>
<dbReference type="PANTHER" id="PTHR10504:SF84">
    <property type="entry name" value="BACTERICIDAL PERMEABILITY-INCREASING PROTEIN"/>
    <property type="match status" value="1"/>
</dbReference>
<dbReference type="GO" id="GO:0031663">
    <property type="term" value="P:lipopolysaccharide-mediated signaling pathway"/>
    <property type="evidence" value="ECO:0007669"/>
    <property type="project" value="TreeGrafter"/>
</dbReference>
<keyword evidence="9" id="KW-0999">Mitochondrion inner membrane</keyword>
<organism evidence="22 23">
    <name type="scientific">Chelonia mydas</name>
    <name type="common">Green sea-turtle</name>
    <name type="synonym">Chelonia agassizi</name>
    <dbReference type="NCBI Taxonomy" id="8469"/>
    <lineage>
        <taxon>Eukaryota</taxon>
        <taxon>Metazoa</taxon>
        <taxon>Chordata</taxon>
        <taxon>Craniata</taxon>
        <taxon>Vertebrata</taxon>
        <taxon>Euteleostomi</taxon>
        <taxon>Archelosauria</taxon>
        <taxon>Testudinata</taxon>
        <taxon>Testudines</taxon>
        <taxon>Cryptodira</taxon>
        <taxon>Durocryptodira</taxon>
        <taxon>Americhelydia</taxon>
        <taxon>Chelonioidea</taxon>
        <taxon>Cheloniidae</taxon>
        <taxon>Chelonia</taxon>
    </lineage>
</organism>
<keyword evidence="13" id="KW-0496">Mitochondrion</keyword>
<keyword evidence="10 18" id="KW-0391">Immunity</keyword>
<dbReference type="GO" id="GO:0001530">
    <property type="term" value="F:lipopolysaccharide binding"/>
    <property type="evidence" value="ECO:0007669"/>
    <property type="project" value="TreeGrafter"/>
</dbReference>
<dbReference type="InterPro" id="IPR017942">
    <property type="entry name" value="Lipid-bd_serum_glycop_N"/>
</dbReference>
<dbReference type="SUPFAM" id="SSF81406">
    <property type="entry name" value="Mitochondrial cytochrome c oxidase subunit IV"/>
    <property type="match status" value="1"/>
</dbReference>
<dbReference type="Gene3D" id="3.15.10.10">
    <property type="entry name" value="Bactericidal permeability-increasing protein, domain 1"/>
    <property type="match status" value="1"/>
</dbReference>
<sequence>MSGDWQPSLGLETRLKVRRVRGGEVGIHNLGVKSWGTAPTDVKPRDESMAKLALTSVGPGHQPLGFACQQFGLELVKSLLKREHVPDLNGSYSIPLIGDVGYSVSRIQIQELQLNESVVSFSEGTGVRLVVSNAHMQLSGVWRVKVLFIPDSGSFDLSVRDLSLSAELGVSRDDNGRPQVWSTNCRSSIGRLDVKFHDGASWLYNLFTGALQAPLRYEVNRQLCPELGKGISDLERVLKTMQVSAQIDPFAAIDYSLVNKPVIARDHGDMDLKIPKRSPIRLNTGSMGLFFPELKKLYPDMPMELHLSARKQPLLTCRPDSLALALFGAAEAFVVLPNATLASAFLLDLLKKLYPDMPMELHLSARKQPLLTCRPDSLALALFGAAEAFVVLPNATLASAFLLDLDASLAGQLHLHSAKVGGSVALTDFSMSVVRSHIGSVQVKTLETLLKLALRMVALPMANKKLKKGFPLPSVYNVSLVNPRVKINQMLSLPALRVGTLARRGVLGTASIRAAHGHSGHVLLRSEADVPQGSAHRPGGTPGPIEVLAGFASDINGARISAQWLELFVATQEDMSVPRYYDKRSSPLPDVPYCKELGAEQKALKEKEKGSWKQLSNEEKVALYHLKFNQTFAQMNRPSNEWKTVLGGMFVFFGFTGLIVWWQRVYVFPPKPHTLTEEWKAQQVKRMLDMRMNPIQGFSAKWDYDKNEWKK</sequence>
<evidence type="ECO:0000256" key="16">
    <source>
        <dbReference type="ARBA" id="ARBA00023180"/>
    </source>
</evidence>
<keyword evidence="16 18" id="KW-0325">Glycoprotein</keyword>
<dbReference type="EMBL" id="KB536575">
    <property type="protein sequence ID" value="EMP33247.1"/>
    <property type="molecule type" value="Genomic_DNA"/>
</dbReference>
<dbReference type="GO" id="GO:0045087">
    <property type="term" value="P:innate immune response"/>
    <property type="evidence" value="ECO:0007669"/>
    <property type="project" value="UniProtKB-UniRule"/>
</dbReference>
<accession>M7BYS0</accession>
<keyword evidence="14 19" id="KW-0472">Membrane</keyword>
<feature type="domain" description="Lipid-binding serum glycoprotein C-terminal" evidence="21">
    <location>
        <begin position="306"/>
        <end position="495"/>
    </location>
</feature>
<keyword evidence="18" id="KW-0732">Signal</keyword>
<dbReference type="GO" id="GO:0050829">
    <property type="term" value="P:defense response to Gram-negative bacterium"/>
    <property type="evidence" value="ECO:0007669"/>
    <property type="project" value="UniProtKB-UniRule"/>
</dbReference>
<evidence type="ECO:0000256" key="10">
    <source>
        <dbReference type="ARBA" id="ARBA00022859"/>
    </source>
</evidence>
<dbReference type="PRINTS" id="PR01873">
    <property type="entry name" value="CYTCOXIDASE4"/>
</dbReference>
<dbReference type="UniPathway" id="UPA00705"/>
<evidence type="ECO:0000256" key="8">
    <source>
        <dbReference type="ARBA" id="ARBA00022692"/>
    </source>
</evidence>
<evidence type="ECO:0000256" key="9">
    <source>
        <dbReference type="ARBA" id="ARBA00022792"/>
    </source>
</evidence>
<proteinExistence type="inferred from homology"/>
<comment type="domain">
    <text evidence="18">The N-terminal region may be exposed to the interior of the granule, whereas the C-terminal portion may be embedded in the membrane. During phagocytosis and degranulation, proteases may be released and activated and cleave BPI at the junction of the N- and C-terminal portions of the molecule, providing controlled release of the N-terminal antibacterial fragment when bacteria are ingested.</text>
</comment>
<dbReference type="InterPro" id="IPR036639">
    <property type="entry name" value="Cyt_c_oxidase_su4_sf"/>
</dbReference>
<evidence type="ECO:0000256" key="19">
    <source>
        <dbReference type="SAM" id="Phobius"/>
    </source>
</evidence>
<dbReference type="STRING" id="8469.M7BYS0"/>
<comment type="domain">
    <text evidence="18">The N- and C-terminal barrels adopt an identical fold despite having only 13% of conserved residues.</text>
</comment>
<gene>
    <name evidence="22" type="ORF">UY3_09577</name>
</gene>
<evidence type="ECO:0000256" key="11">
    <source>
        <dbReference type="ARBA" id="ARBA00022989"/>
    </source>
</evidence>
<dbReference type="GO" id="GO:0045277">
    <property type="term" value="C:respiratory chain complex IV"/>
    <property type="evidence" value="ECO:0007669"/>
    <property type="project" value="InterPro"/>
</dbReference>
<comment type="subcellular location">
    <subcellularLocation>
        <location evidence="1">Mitochondrion inner membrane</location>
        <topology evidence="1">Single-pass membrane protein</topology>
    </subcellularLocation>
    <subcellularLocation>
        <location evidence="18">Secreted</location>
    </subcellularLocation>
</comment>
<dbReference type="SMART" id="SM00329">
    <property type="entry name" value="BPI2"/>
    <property type="match status" value="1"/>
</dbReference>
<comment type="subunit">
    <text evidence="17 18">Monomer. Homodimer; disulfide-linked.</text>
</comment>
<evidence type="ECO:0000256" key="18">
    <source>
        <dbReference type="RuleBase" id="RU369039"/>
    </source>
</evidence>
<comment type="pathway">
    <text evidence="2">Energy metabolism; oxidative phosphorylation.</text>
</comment>
<protein>
    <recommendedName>
        <fullName evidence="5 18">Bactericidal permeability-increasing protein</fullName>
        <shortName evidence="18">BPI</shortName>
    </recommendedName>
</protein>
<dbReference type="GO" id="GO:0006123">
    <property type="term" value="P:mitochondrial electron transport, cytochrome c to oxygen"/>
    <property type="evidence" value="ECO:0007669"/>
    <property type="project" value="InterPro"/>
</dbReference>
<evidence type="ECO:0000256" key="12">
    <source>
        <dbReference type="ARBA" id="ARBA00023022"/>
    </source>
</evidence>
<dbReference type="InterPro" id="IPR017943">
    <property type="entry name" value="Bactericidal_perm-incr_a/b_dom"/>
</dbReference>
<comment type="function">
    <text evidence="18">The cytotoxic action of BPI is limited to many species of Gram-negative bacteria; this specificity may be explained by a strong affinity of the very basic N-terminal half for the negatively charged lipopolysaccharides that are unique to the Gram-negative bacterial outer envelope.</text>
</comment>
<dbReference type="CDD" id="cd00922">
    <property type="entry name" value="Cyt_c_Oxidase_IV"/>
    <property type="match status" value="1"/>
</dbReference>
<dbReference type="FunFam" id="3.15.10.10:FF:000001">
    <property type="entry name" value="phospholipid transfer protein-like"/>
    <property type="match status" value="1"/>
</dbReference>
<dbReference type="Gene3D" id="1.10.442.10">
    <property type="entry name" value="Cytochrome c oxidase subunit IV"/>
    <property type="match status" value="1"/>
</dbReference>
<keyword evidence="23" id="KW-1185">Reference proteome</keyword>
<evidence type="ECO:0000256" key="7">
    <source>
        <dbReference type="ARBA" id="ARBA00022588"/>
    </source>
</evidence>
<evidence type="ECO:0000256" key="2">
    <source>
        <dbReference type="ARBA" id="ARBA00004673"/>
    </source>
</evidence>
<dbReference type="AlphaFoldDB" id="M7BYS0"/>
<keyword evidence="8 19" id="KW-0812">Transmembrane</keyword>
<dbReference type="SMART" id="SM00328">
    <property type="entry name" value="BPI1"/>
    <property type="match status" value="1"/>
</dbReference>
<evidence type="ECO:0000313" key="22">
    <source>
        <dbReference type="EMBL" id="EMP33247.1"/>
    </source>
</evidence>
<keyword evidence="7 18" id="KW-0399">Innate immunity</keyword>
<dbReference type="Pfam" id="PF02886">
    <property type="entry name" value="LBP_BPI_CETP_C"/>
    <property type="match status" value="1"/>
</dbReference>
<evidence type="ECO:0000259" key="21">
    <source>
        <dbReference type="SMART" id="SM00329"/>
    </source>
</evidence>
<keyword evidence="6 18" id="KW-0929">Antimicrobial</keyword>
<evidence type="ECO:0000256" key="5">
    <source>
        <dbReference type="ARBA" id="ARBA00017827"/>
    </source>
</evidence>
<evidence type="ECO:0000259" key="20">
    <source>
        <dbReference type="SMART" id="SM00328"/>
    </source>
</evidence>
<keyword evidence="11 19" id="KW-1133">Transmembrane helix</keyword>
<comment type="similarity">
    <text evidence="4">Belongs to the cytochrome c oxidase IV family.</text>
</comment>
<dbReference type="InterPro" id="IPR013288">
    <property type="entry name" value="Cyt_c_oxidase_su4"/>
</dbReference>
<evidence type="ECO:0000256" key="13">
    <source>
        <dbReference type="ARBA" id="ARBA00023128"/>
    </source>
</evidence>
<evidence type="ECO:0000256" key="15">
    <source>
        <dbReference type="ARBA" id="ARBA00023157"/>
    </source>
</evidence>
<dbReference type="GO" id="GO:0005743">
    <property type="term" value="C:mitochondrial inner membrane"/>
    <property type="evidence" value="ECO:0007669"/>
    <property type="project" value="UniProtKB-SubCell"/>
</dbReference>
<dbReference type="FunFam" id="1.10.442.10:FF:000001">
    <property type="entry name" value="Cytochrome c oxidase subunit 4 isoform 1"/>
    <property type="match status" value="1"/>
</dbReference>
<dbReference type="SUPFAM" id="SSF55394">
    <property type="entry name" value="Bactericidal permeability-increasing protein, BPI"/>
    <property type="match status" value="3"/>
</dbReference>
<evidence type="ECO:0000256" key="3">
    <source>
        <dbReference type="ARBA" id="ARBA00007292"/>
    </source>
</evidence>
<keyword evidence="12 18" id="KW-0044">Antibiotic</keyword>
<dbReference type="InterPro" id="IPR004203">
    <property type="entry name" value="Cyt_c_oxidase_su4_fam"/>
</dbReference>
<dbReference type="InterPro" id="IPR001124">
    <property type="entry name" value="Lipid-bd_serum_glycop_C"/>
</dbReference>
<dbReference type="Proteomes" id="UP000031443">
    <property type="component" value="Unassembled WGS sequence"/>
</dbReference>
<dbReference type="PANTHER" id="PTHR10504">
    <property type="entry name" value="BACTERICIDAL PERMEABILITY-INCREASING BPI PROTEIN-RELATED"/>
    <property type="match status" value="1"/>
</dbReference>
<evidence type="ECO:0000256" key="1">
    <source>
        <dbReference type="ARBA" id="ARBA00004434"/>
    </source>
</evidence>